<keyword evidence="4" id="KW-1185">Reference proteome</keyword>
<comment type="caution">
    <text evidence="3">The sequence shown here is derived from an EMBL/GenBank/DDBJ whole genome shotgun (WGS) entry which is preliminary data.</text>
</comment>
<reference evidence="3" key="1">
    <citation type="journal article" date="2023" name="GigaByte">
        <title>Genome assembly of the bearded iris, Iris pallida Lam.</title>
        <authorList>
            <person name="Bruccoleri R.E."/>
            <person name="Oakeley E.J."/>
            <person name="Faust A.M.E."/>
            <person name="Altorfer M."/>
            <person name="Dessus-Babus S."/>
            <person name="Burckhardt D."/>
            <person name="Oertli M."/>
            <person name="Naumann U."/>
            <person name="Petersen F."/>
            <person name="Wong J."/>
        </authorList>
    </citation>
    <scope>NUCLEOTIDE SEQUENCE</scope>
    <source>
        <strain evidence="3">GSM-AAB239-AS_SAM_17_03QT</strain>
    </source>
</reference>
<keyword evidence="2" id="KW-0472">Membrane</keyword>
<dbReference type="AlphaFoldDB" id="A0AAX6ENR5"/>
<dbReference type="EMBL" id="JANAVB010035220">
    <property type="protein sequence ID" value="KAJ6805714.1"/>
    <property type="molecule type" value="Genomic_DNA"/>
</dbReference>
<keyword evidence="2" id="KW-1133">Transmembrane helix</keyword>
<feature type="region of interest" description="Disordered" evidence="1">
    <location>
        <begin position="581"/>
        <end position="613"/>
    </location>
</feature>
<evidence type="ECO:0008006" key="5">
    <source>
        <dbReference type="Google" id="ProtNLM"/>
    </source>
</evidence>
<feature type="transmembrane region" description="Helical" evidence="2">
    <location>
        <begin position="652"/>
        <end position="669"/>
    </location>
</feature>
<evidence type="ECO:0000256" key="2">
    <source>
        <dbReference type="SAM" id="Phobius"/>
    </source>
</evidence>
<name>A0AAX6ENR5_IRIPA</name>
<accession>A0AAX6ENR5</accession>
<organism evidence="3 4">
    <name type="scientific">Iris pallida</name>
    <name type="common">Sweet iris</name>
    <dbReference type="NCBI Taxonomy" id="29817"/>
    <lineage>
        <taxon>Eukaryota</taxon>
        <taxon>Viridiplantae</taxon>
        <taxon>Streptophyta</taxon>
        <taxon>Embryophyta</taxon>
        <taxon>Tracheophyta</taxon>
        <taxon>Spermatophyta</taxon>
        <taxon>Magnoliopsida</taxon>
        <taxon>Liliopsida</taxon>
        <taxon>Asparagales</taxon>
        <taxon>Iridaceae</taxon>
        <taxon>Iridoideae</taxon>
        <taxon>Irideae</taxon>
        <taxon>Iris</taxon>
    </lineage>
</organism>
<dbReference type="PANTHER" id="PTHR36376">
    <property type="entry name" value="OS09G0514700 PROTEIN"/>
    <property type="match status" value="1"/>
</dbReference>
<evidence type="ECO:0000256" key="1">
    <source>
        <dbReference type="SAM" id="MobiDB-lite"/>
    </source>
</evidence>
<dbReference type="Proteomes" id="UP001140949">
    <property type="component" value="Unassembled WGS sequence"/>
</dbReference>
<reference evidence="3" key="2">
    <citation type="submission" date="2023-04" db="EMBL/GenBank/DDBJ databases">
        <authorList>
            <person name="Bruccoleri R.E."/>
            <person name="Oakeley E.J."/>
            <person name="Faust A.-M."/>
            <person name="Dessus-Babus S."/>
            <person name="Altorfer M."/>
            <person name="Burckhardt D."/>
            <person name="Oertli M."/>
            <person name="Naumann U."/>
            <person name="Petersen F."/>
            <person name="Wong J."/>
        </authorList>
    </citation>
    <scope>NUCLEOTIDE SEQUENCE</scope>
    <source>
        <strain evidence="3">GSM-AAB239-AS_SAM_17_03QT</strain>
        <tissue evidence="3">Leaf</tissue>
    </source>
</reference>
<evidence type="ECO:0000313" key="4">
    <source>
        <dbReference type="Proteomes" id="UP001140949"/>
    </source>
</evidence>
<keyword evidence="2" id="KW-0812">Transmembrane</keyword>
<protein>
    <recommendedName>
        <fullName evidence="5">SAP domain-containing protein</fullName>
    </recommendedName>
</protein>
<proteinExistence type="predicted"/>
<sequence length="688" mass="75060">MDYQGNLEMYLNLSRKDLQGLCKSNHLPGNRSKTELAESLASFFKKNNVHPAPSKERLNSPMELSFSKSFVQDTKSKETSEMNNKGEYEEIKNIGDSDNHKVAPCMEGNGGEGRQHSTSGKQMEIIGHMDGQAVENAYNIVVNAVCSNTKSPHVFSLTTSGDGNGCPVTDGQLNSNCDTDRPNSELCELPELIKHGQKLLNYAVPSSKVHKLASVRNSQPRAADCYPEGRSLSPKRNVTKATPSFKFFVASDEGIDLHVDLNSNPLEWIRGLRDGVSETLDPRPHKSVILPNHTDELVSVNGCLKISQLGNIGINLQSNGERNSGCTTSTMSSVSEIYQSEGCQPDATVVSSESSVLTSVSPPVEMSGGLDGNRANSSYCAAHSNVQKSITNTIACPGNANALPQNMVDASLKMDKCNTLLLATSVKPIDNVGILSLEETRKPKELECTILSNAVDGSYNVEAIFSHAFASSLLENKLLKHGETEKHILTSGNLENDNAACPVSGETEPNDGSFEVAGSLRRSPSASELGGQLLLGCSVTEAQSDAGSADDLLTLHACIHGSPIMMDPVATLKDGLVKRTPVKEMKNSSDRNPKRSHSPEVNEEIQHKRHQHEDEINSGMVVNLRTARTSAKDTISDEVLRPRRSTRLHPKVFSNFPLIDFILWFLVYIRTKRMYYCICYLMLINIKS</sequence>
<dbReference type="PANTHER" id="PTHR36376:SF1">
    <property type="entry name" value="OS09G0514700 PROTEIN"/>
    <property type="match status" value="1"/>
</dbReference>
<gene>
    <name evidence="3" type="ORF">M6B38_178475</name>
</gene>
<evidence type="ECO:0000313" key="3">
    <source>
        <dbReference type="EMBL" id="KAJ6805714.1"/>
    </source>
</evidence>